<keyword evidence="3" id="KW-1185">Reference proteome</keyword>
<dbReference type="RefSeq" id="WP_276235146.1">
    <property type="nucleotide sequence ID" value="NZ_CP119802.1"/>
</dbReference>
<keyword evidence="1" id="KW-0812">Transmembrane</keyword>
<feature type="transmembrane region" description="Helical" evidence="1">
    <location>
        <begin position="84"/>
        <end position="113"/>
    </location>
</feature>
<dbReference type="EMBL" id="JBHTAP010000001">
    <property type="protein sequence ID" value="MFC7234147.1"/>
    <property type="molecule type" value="Genomic_DNA"/>
</dbReference>
<reference evidence="2 3" key="1">
    <citation type="journal article" date="2019" name="Int. J. Syst. Evol. Microbiol.">
        <title>The Global Catalogue of Microorganisms (GCM) 10K type strain sequencing project: providing services to taxonomists for standard genome sequencing and annotation.</title>
        <authorList>
            <consortium name="The Broad Institute Genomics Platform"/>
            <consortium name="The Broad Institute Genome Sequencing Center for Infectious Disease"/>
            <person name="Wu L."/>
            <person name="Ma J."/>
        </authorList>
    </citation>
    <scope>NUCLEOTIDE SEQUENCE [LARGE SCALE GENOMIC DNA]</scope>
    <source>
        <strain evidence="2 3">DT85</strain>
    </source>
</reference>
<keyword evidence="1" id="KW-0472">Membrane</keyword>
<gene>
    <name evidence="2" type="ORF">ACFQJ4_02330</name>
</gene>
<organism evidence="2 3">
    <name type="scientific">Halosegnis marinus</name>
    <dbReference type="NCBI Taxonomy" id="3034023"/>
    <lineage>
        <taxon>Archaea</taxon>
        <taxon>Methanobacteriati</taxon>
        <taxon>Methanobacteriota</taxon>
        <taxon>Stenosarchaea group</taxon>
        <taxon>Halobacteria</taxon>
        <taxon>Halobacteriales</taxon>
        <taxon>Natronomonadaceae</taxon>
        <taxon>Halosegnis</taxon>
    </lineage>
</organism>
<dbReference type="GeneID" id="79265811"/>
<sequence>MSESSESRERGPDEVFCRNCGSVIAAEAEICPDCGVRQRDPPSSGVDRAVEDLTGGGNPFVAALLSAVFPGLGQLYNRELEKGLLVIVASFLAGLSVLVFVGLLLFPLVWIYAVWDAYTVADRQSREREESED</sequence>
<accession>A0ABD5ZLL2</accession>
<evidence type="ECO:0000256" key="1">
    <source>
        <dbReference type="SAM" id="Phobius"/>
    </source>
</evidence>
<keyword evidence="1" id="KW-1133">Transmembrane helix</keyword>
<evidence type="ECO:0000313" key="2">
    <source>
        <dbReference type="EMBL" id="MFC7234147.1"/>
    </source>
</evidence>
<protein>
    <submittedName>
        <fullName evidence="2">Zinc ribbon domain-containing protein</fullName>
    </submittedName>
</protein>
<comment type="caution">
    <text evidence="2">The sequence shown here is derived from an EMBL/GenBank/DDBJ whole genome shotgun (WGS) entry which is preliminary data.</text>
</comment>
<dbReference type="AlphaFoldDB" id="A0ABD5ZLL2"/>
<dbReference type="Proteomes" id="UP001596398">
    <property type="component" value="Unassembled WGS sequence"/>
</dbReference>
<name>A0ABD5ZLL2_9EURY</name>
<proteinExistence type="predicted"/>
<evidence type="ECO:0000313" key="3">
    <source>
        <dbReference type="Proteomes" id="UP001596398"/>
    </source>
</evidence>